<protein>
    <submittedName>
        <fullName evidence="2">Uncharacterized protein</fullName>
    </submittedName>
</protein>
<accession>A0A6N7YW34</accession>
<evidence type="ECO:0000256" key="1">
    <source>
        <dbReference type="SAM" id="MobiDB-lite"/>
    </source>
</evidence>
<proteinExistence type="predicted"/>
<keyword evidence="3" id="KW-1185">Reference proteome</keyword>
<dbReference type="Proteomes" id="UP000440096">
    <property type="component" value="Unassembled WGS sequence"/>
</dbReference>
<evidence type="ECO:0000313" key="2">
    <source>
        <dbReference type="EMBL" id="MTD57287.1"/>
    </source>
</evidence>
<organism evidence="2 3">
    <name type="scientific">Amycolatopsis pithecellobii</name>
    <dbReference type="NCBI Taxonomy" id="664692"/>
    <lineage>
        <taxon>Bacteria</taxon>
        <taxon>Bacillati</taxon>
        <taxon>Actinomycetota</taxon>
        <taxon>Actinomycetes</taxon>
        <taxon>Pseudonocardiales</taxon>
        <taxon>Pseudonocardiaceae</taxon>
        <taxon>Amycolatopsis</taxon>
    </lineage>
</organism>
<evidence type="ECO:0000313" key="3">
    <source>
        <dbReference type="Proteomes" id="UP000440096"/>
    </source>
</evidence>
<feature type="region of interest" description="Disordered" evidence="1">
    <location>
        <begin position="1"/>
        <end position="27"/>
    </location>
</feature>
<dbReference type="AlphaFoldDB" id="A0A6N7YW34"/>
<name>A0A6N7YW34_9PSEU</name>
<gene>
    <name evidence="2" type="ORF">GKO32_25400</name>
</gene>
<comment type="caution">
    <text evidence="2">The sequence shown here is derived from an EMBL/GenBank/DDBJ whole genome shotgun (WGS) entry which is preliminary data.</text>
</comment>
<dbReference type="RefSeq" id="WP_154759431.1">
    <property type="nucleotide sequence ID" value="NZ_WMBA01000046.1"/>
</dbReference>
<dbReference type="EMBL" id="WMBA01000046">
    <property type="protein sequence ID" value="MTD57287.1"/>
    <property type="molecule type" value="Genomic_DNA"/>
</dbReference>
<feature type="compositionally biased region" description="Polar residues" evidence="1">
    <location>
        <begin position="1"/>
        <end position="12"/>
    </location>
</feature>
<reference evidence="2 3" key="1">
    <citation type="submission" date="2019-11" db="EMBL/GenBank/DDBJ databases">
        <title>Draft genome of Amycolatopsis RM579.</title>
        <authorList>
            <person name="Duangmal K."/>
            <person name="Mingma R."/>
        </authorList>
    </citation>
    <scope>NUCLEOTIDE SEQUENCE [LARGE SCALE GENOMIC DNA]</scope>
    <source>
        <strain evidence="2 3">RM579</strain>
    </source>
</reference>
<sequence length="83" mass="8967">MPEIHVSSTSPGTRYRGGVRARPTPPGVLRHRRHQLAGAFGQILADRESRDVVPGRRTIDDWNFVNTEGSVGAAVPLSFACSA</sequence>